<feature type="transmembrane region" description="Helical" evidence="1">
    <location>
        <begin position="277"/>
        <end position="296"/>
    </location>
</feature>
<protein>
    <submittedName>
        <fullName evidence="2">Uncharacterized protein</fullName>
    </submittedName>
</protein>
<evidence type="ECO:0000313" key="2">
    <source>
        <dbReference type="EMBL" id="CDM92589.1"/>
    </source>
</evidence>
<evidence type="ECO:0000256" key="1">
    <source>
        <dbReference type="SAM" id="Phobius"/>
    </source>
</evidence>
<name>A0A9P1KAW3_9CYAN</name>
<feature type="transmembrane region" description="Helical" evidence="1">
    <location>
        <begin position="20"/>
        <end position="37"/>
    </location>
</feature>
<accession>A0A9P1KAW3</accession>
<keyword evidence="1" id="KW-0472">Membrane</keyword>
<reference evidence="2 3" key="1">
    <citation type="submission" date="2014-02" db="EMBL/GenBank/DDBJ databases">
        <authorList>
            <person name="Genoscope - CEA"/>
        </authorList>
    </citation>
    <scope>NUCLEOTIDE SEQUENCE [LARGE SCALE GENOMIC DNA]</scope>
    <source>
        <strain evidence="2 3">PCC 8005</strain>
    </source>
</reference>
<dbReference type="AlphaFoldDB" id="A0A9P1KAW3"/>
<keyword evidence="1" id="KW-1133">Transmembrane helix</keyword>
<feature type="transmembrane region" description="Helical" evidence="1">
    <location>
        <begin position="308"/>
        <end position="327"/>
    </location>
</feature>
<dbReference type="Proteomes" id="UP000032946">
    <property type="component" value="Chromosome"/>
</dbReference>
<feature type="transmembrane region" description="Helical" evidence="1">
    <location>
        <begin position="95"/>
        <end position="113"/>
    </location>
</feature>
<organism evidence="2 3">
    <name type="scientific">Limnospira indica PCC 8005</name>
    <dbReference type="NCBI Taxonomy" id="376219"/>
    <lineage>
        <taxon>Bacteria</taxon>
        <taxon>Bacillati</taxon>
        <taxon>Cyanobacteriota</taxon>
        <taxon>Cyanophyceae</taxon>
        <taxon>Oscillatoriophycideae</taxon>
        <taxon>Oscillatoriales</taxon>
        <taxon>Sirenicapillariaceae</taxon>
        <taxon>Limnospira</taxon>
    </lineage>
</organism>
<feature type="transmembrane region" description="Helical" evidence="1">
    <location>
        <begin position="125"/>
        <end position="143"/>
    </location>
</feature>
<feature type="transmembrane region" description="Helical" evidence="1">
    <location>
        <begin position="177"/>
        <end position="200"/>
    </location>
</feature>
<dbReference type="EMBL" id="FO818640">
    <property type="protein sequence ID" value="CDM92589.1"/>
    <property type="molecule type" value="Genomic_DNA"/>
</dbReference>
<feature type="transmembrane region" description="Helical" evidence="1">
    <location>
        <begin position="378"/>
        <end position="398"/>
    </location>
</feature>
<proteinExistence type="predicted"/>
<keyword evidence="3" id="KW-1185">Reference proteome</keyword>
<dbReference type="RefSeq" id="WP_008051936.1">
    <property type="nucleotide sequence ID" value="NZ_FO818640.1"/>
</dbReference>
<sequence>MPSIMLLIPRKITIRPTTAFYLIPVVILIAFVIIYGVRVPHWDEWAIATIFEKIAQGKAGLSDFAEMYNDHRYFFLRLIIVPLAFISGWEKIYEILIGVLFAILNGMLIVKISRQCYPDISHSRQFHIINGLSCLILFSLGQYQNWLWGLQLGIFLVNLCVTTSLWVLNSPPAKNSLILATLPILIASFTLAQGIIAWLAILPTVFLSHTPIKSGLKNSLIWLGLFAITTAVYLLGYDSNNPSNFNLLYLLNHPVFWVRFFVTLLGAPLGFYSVPLANILGVLVLFSFGGAIAWGYQKNGFQFLKTVAPWISLALFALLFAAITTFGRVEAALFTDLGLDFALSSRYISNSLFLWVAVLQIGLYFANGEVPLLPGKRGLTGVAIVIIFLTAINSVYAINEGQEYRQISQQITRCLKVIQVWDDRSPHCWHWFEIIPSRDRFKQTAIVLNDLGFIDSPQLQFIKSSENYGAIVWDNSPGVFSQNHENGWIILHGKLQLNPQLVNDNNQLMILSRSSEATAISYPEIDQHFFGAAIETAVFNLYENTSIQAWIKIGESSELLPLAGETQIKVVLDGIPNPGFNRQPESIYGYINLPLATLTLNPGDRFMLNGWAAFGDRDQQPDRVFFSYSDQDFFFADTAIDLETPQVAEYFHSDRYSKSGWIAELSAPDIPPGETTIHAWVYDPDRGEFVTLQREIPLIILGGPERDHE</sequence>
<feature type="transmembrane region" description="Helical" evidence="1">
    <location>
        <begin position="249"/>
        <end position="271"/>
    </location>
</feature>
<feature type="transmembrane region" description="Helical" evidence="1">
    <location>
        <begin position="149"/>
        <end position="168"/>
    </location>
</feature>
<evidence type="ECO:0000313" key="3">
    <source>
        <dbReference type="Proteomes" id="UP000032946"/>
    </source>
</evidence>
<gene>
    <name evidence="2" type="ORF">ARTHRO_10262</name>
</gene>
<keyword evidence="1" id="KW-0812">Transmembrane</keyword>
<feature type="transmembrane region" description="Helical" evidence="1">
    <location>
        <begin position="347"/>
        <end position="366"/>
    </location>
</feature>
<feature type="transmembrane region" description="Helical" evidence="1">
    <location>
        <begin position="220"/>
        <end position="237"/>
    </location>
</feature>